<feature type="transmembrane region" description="Helical" evidence="6">
    <location>
        <begin position="267"/>
        <end position="294"/>
    </location>
</feature>
<evidence type="ECO:0000256" key="6">
    <source>
        <dbReference type="SAM" id="Phobius"/>
    </source>
</evidence>
<feature type="transmembrane region" description="Helical" evidence="6">
    <location>
        <begin position="112"/>
        <end position="141"/>
    </location>
</feature>
<evidence type="ECO:0000256" key="3">
    <source>
        <dbReference type="ARBA" id="ARBA00022692"/>
    </source>
</evidence>
<dbReference type="InterPro" id="IPR002293">
    <property type="entry name" value="AA/rel_permease1"/>
</dbReference>
<feature type="transmembrane region" description="Helical" evidence="6">
    <location>
        <begin position="187"/>
        <end position="207"/>
    </location>
</feature>
<dbReference type="PANTHER" id="PTHR45649">
    <property type="entry name" value="AMINO-ACID PERMEASE BAT1"/>
    <property type="match status" value="1"/>
</dbReference>
<dbReference type="PANTHER" id="PTHR45649:SF26">
    <property type="entry name" value="OS04G0435100 PROTEIN"/>
    <property type="match status" value="1"/>
</dbReference>
<keyword evidence="5 6" id="KW-0472">Membrane</keyword>
<reference evidence="7" key="1">
    <citation type="submission" date="2020-05" db="EMBL/GenBank/DDBJ databases">
        <authorList>
            <person name="Chiriac C."/>
            <person name="Salcher M."/>
            <person name="Ghai R."/>
            <person name="Kavagutti S V."/>
        </authorList>
    </citation>
    <scope>NUCLEOTIDE SEQUENCE</scope>
</reference>
<keyword evidence="3 6" id="KW-0812">Transmembrane</keyword>
<dbReference type="Gene3D" id="1.20.1740.10">
    <property type="entry name" value="Amino acid/polyamine transporter I"/>
    <property type="match status" value="1"/>
</dbReference>
<accession>A0A6J5YVR8</accession>
<organism evidence="7">
    <name type="scientific">freshwater metagenome</name>
    <dbReference type="NCBI Taxonomy" id="449393"/>
    <lineage>
        <taxon>unclassified sequences</taxon>
        <taxon>metagenomes</taxon>
        <taxon>ecological metagenomes</taxon>
    </lineage>
</organism>
<name>A0A6J5YVR8_9ZZZZ</name>
<feature type="transmembrane region" description="Helical" evidence="6">
    <location>
        <begin position="389"/>
        <end position="413"/>
    </location>
</feature>
<evidence type="ECO:0000256" key="1">
    <source>
        <dbReference type="ARBA" id="ARBA00004141"/>
    </source>
</evidence>
<evidence type="ECO:0000256" key="5">
    <source>
        <dbReference type="ARBA" id="ARBA00023136"/>
    </source>
</evidence>
<comment type="subcellular location">
    <subcellularLocation>
        <location evidence="1">Membrane</location>
        <topology evidence="1">Multi-pass membrane protein</topology>
    </subcellularLocation>
</comment>
<feature type="transmembrane region" description="Helical" evidence="6">
    <location>
        <begin position="364"/>
        <end position="383"/>
    </location>
</feature>
<dbReference type="GO" id="GO:0022857">
    <property type="term" value="F:transmembrane transporter activity"/>
    <property type="evidence" value="ECO:0007669"/>
    <property type="project" value="InterPro"/>
</dbReference>
<feature type="transmembrane region" description="Helical" evidence="6">
    <location>
        <begin position="460"/>
        <end position="483"/>
    </location>
</feature>
<keyword evidence="2" id="KW-0813">Transport</keyword>
<keyword evidence="4 6" id="KW-1133">Transmembrane helix</keyword>
<evidence type="ECO:0000313" key="7">
    <source>
        <dbReference type="EMBL" id="CAB4334401.1"/>
    </source>
</evidence>
<dbReference type="EMBL" id="CAESAO010000003">
    <property type="protein sequence ID" value="CAB4334401.1"/>
    <property type="molecule type" value="Genomic_DNA"/>
</dbReference>
<evidence type="ECO:0000256" key="2">
    <source>
        <dbReference type="ARBA" id="ARBA00022448"/>
    </source>
</evidence>
<dbReference type="PIRSF" id="PIRSF006060">
    <property type="entry name" value="AA_transporter"/>
    <property type="match status" value="1"/>
</dbReference>
<protein>
    <submittedName>
        <fullName evidence="7">Unannotated protein</fullName>
    </submittedName>
</protein>
<feature type="transmembrane region" description="Helical" evidence="6">
    <location>
        <begin position="153"/>
        <end position="175"/>
    </location>
</feature>
<feature type="transmembrane region" description="Helical" evidence="6">
    <location>
        <begin position="39"/>
        <end position="59"/>
    </location>
</feature>
<feature type="transmembrane region" description="Helical" evidence="6">
    <location>
        <begin position="71"/>
        <end position="91"/>
    </location>
</feature>
<feature type="transmembrane region" description="Helical" evidence="6">
    <location>
        <begin position="433"/>
        <end position="454"/>
    </location>
</feature>
<dbReference type="Pfam" id="PF13520">
    <property type="entry name" value="AA_permease_2"/>
    <property type="match status" value="1"/>
</dbReference>
<feature type="transmembrane region" description="Helical" evidence="6">
    <location>
        <begin position="227"/>
        <end position="246"/>
    </location>
</feature>
<feature type="transmembrane region" description="Helical" evidence="6">
    <location>
        <begin position="314"/>
        <end position="343"/>
    </location>
</feature>
<proteinExistence type="predicted"/>
<evidence type="ECO:0000256" key="4">
    <source>
        <dbReference type="ARBA" id="ARBA00022989"/>
    </source>
</evidence>
<gene>
    <name evidence="7" type="ORF">UFOPK3522_00073</name>
</gene>
<sequence length="504" mass="53319">MSNAHSESTSPDVLSDAADEQDLILFGYPQRLRRSMSTFTSFCLAFSMVAITGTLGPLLGPSLAQVGGIAVFAWPLAFIGVVWILLVFMHMAARIPVTGYAYQWASRITNPYFGWVVAFIGMVTFTTGAVSIGALLGVIMAPELGLEGTPTQIVVIGIVALTIGFILNIVGIRIATHFNNGVAVTEIIVTVIVGILLLIGAVLFFGHSTGLSALFNHGPGGVNGQHIPTENFIFAATAPIFALMGWEASADLAEETIAPRLAAPKAMFRAVCLCALGGFIVMGIFIVAIPTSIADAVAQPNTLFWVVQVQLGSFAALIIKIVAFLSLMGCIVANIAVATRLIFSVSRDNLLPFSKQLGSVSPRFRTPVVASIVLWAVCMIINIAGGGQIFRVTAMAVIAYYLTYAATMIAVIIGHRKNRIPDVAPGHFGLGRWLVPVSVIALIWSGIVIGAYLWPAANHYIFGYFGGAMFIGALLTIYAWSALKSGRASVPEMEVAPQGAANDG</sequence>
<dbReference type="GO" id="GO:0016020">
    <property type="term" value="C:membrane"/>
    <property type="evidence" value="ECO:0007669"/>
    <property type="project" value="UniProtKB-SubCell"/>
</dbReference>
<dbReference type="AlphaFoldDB" id="A0A6J5YVR8"/>